<dbReference type="Pfam" id="PF00139">
    <property type="entry name" value="Lectin_legB"/>
    <property type="match status" value="1"/>
</dbReference>
<comment type="catalytic activity">
    <reaction evidence="18">
        <text>L-seryl-[protein] + ATP = O-phospho-L-seryl-[protein] + ADP + H(+)</text>
        <dbReference type="Rhea" id="RHEA:17989"/>
        <dbReference type="Rhea" id="RHEA-COMP:9863"/>
        <dbReference type="Rhea" id="RHEA-COMP:11604"/>
        <dbReference type="ChEBI" id="CHEBI:15378"/>
        <dbReference type="ChEBI" id="CHEBI:29999"/>
        <dbReference type="ChEBI" id="CHEBI:30616"/>
        <dbReference type="ChEBI" id="CHEBI:83421"/>
        <dbReference type="ChEBI" id="CHEBI:456216"/>
        <dbReference type="EC" id="2.7.11.1"/>
    </reaction>
</comment>
<dbReference type="PANTHER" id="PTHR27007">
    <property type="match status" value="1"/>
</dbReference>
<feature type="domain" description="Protein kinase" evidence="22">
    <location>
        <begin position="348"/>
        <end position="618"/>
    </location>
</feature>
<keyword evidence="10 19" id="KW-0547">Nucleotide-binding</keyword>
<dbReference type="FunFam" id="2.60.120.200:FF:000051">
    <property type="entry name" value="L-type lectin-domain containing receptor kinase V.9"/>
    <property type="match status" value="1"/>
</dbReference>
<evidence type="ECO:0000256" key="17">
    <source>
        <dbReference type="ARBA" id="ARBA00047899"/>
    </source>
</evidence>
<accession>A0A843X8Z2</accession>
<evidence type="ECO:0000256" key="6">
    <source>
        <dbReference type="ARBA" id="ARBA00022679"/>
    </source>
</evidence>
<evidence type="ECO:0000256" key="15">
    <source>
        <dbReference type="ARBA" id="ARBA00023170"/>
    </source>
</evidence>
<comment type="caution">
    <text evidence="23">The sequence shown here is derived from an EMBL/GenBank/DDBJ whole genome shotgun (WGS) entry which is preliminary data.</text>
</comment>
<dbReference type="InterPro" id="IPR050528">
    <property type="entry name" value="L-type_Lectin-RKs"/>
</dbReference>
<dbReference type="InterPro" id="IPR000719">
    <property type="entry name" value="Prot_kinase_dom"/>
</dbReference>
<feature type="signal peptide" evidence="21">
    <location>
        <begin position="1"/>
        <end position="24"/>
    </location>
</feature>
<keyword evidence="13 20" id="KW-1133">Transmembrane helix</keyword>
<dbReference type="InterPro" id="IPR017441">
    <property type="entry name" value="Protein_kinase_ATP_BS"/>
</dbReference>
<evidence type="ECO:0000256" key="13">
    <source>
        <dbReference type="ARBA" id="ARBA00022989"/>
    </source>
</evidence>
<protein>
    <recommendedName>
        <fullName evidence="4">non-specific serine/threonine protein kinase</fullName>
        <ecNumber evidence="4">2.7.11.1</ecNumber>
    </recommendedName>
</protein>
<evidence type="ECO:0000256" key="8">
    <source>
        <dbReference type="ARBA" id="ARBA00022729"/>
    </source>
</evidence>
<keyword evidence="14 20" id="KW-0472">Membrane</keyword>
<keyword evidence="24" id="KW-1185">Reference proteome</keyword>
<keyword evidence="15" id="KW-0675">Receptor</keyword>
<organism evidence="23 24">
    <name type="scientific">Colocasia esculenta</name>
    <name type="common">Wild taro</name>
    <name type="synonym">Arum esculentum</name>
    <dbReference type="NCBI Taxonomy" id="4460"/>
    <lineage>
        <taxon>Eukaryota</taxon>
        <taxon>Viridiplantae</taxon>
        <taxon>Streptophyta</taxon>
        <taxon>Embryophyta</taxon>
        <taxon>Tracheophyta</taxon>
        <taxon>Spermatophyta</taxon>
        <taxon>Magnoliopsida</taxon>
        <taxon>Liliopsida</taxon>
        <taxon>Araceae</taxon>
        <taxon>Aroideae</taxon>
        <taxon>Colocasieae</taxon>
        <taxon>Colocasia</taxon>
    </lineage>
</organism>
<dbReference type="CDD" id="cd06899">
    <property type="entry name" value="lectin_legume_LecRK_Arcelin_ConA"/>
    <property type="match status" value="1"/>
</dbReference>
<comment type="subcellular location">
    <subcellularLocation>
        <location evidence="1">Membrane</location>
        <topology evidence="1">Single-pass type I membrane protein</topology>
    </subcellularLocation>
</comment>
<dbReference type="OrthoDB" id="543442at2759"/>
<keyword evidence="11" id="KW-0418">Kinase</keyword>
<sequence length="676" mass="73735">MGMLCLRSKILVVIVVLFAKLAACDDYDFTHNSFRGANLSLSGAAEALPNGLLMLTDMEKRQKGSAFHPTPLRLKNSSGGKVVSFTTTFVAGMVGKYPGVGGQGLSFVLSPSKDFPHALPSQYLGLFNMTNRGDPSNHLVAVELDRIRNPEFDDIDNNHVGIDVNDLKSVSVATASYFSDRVAGFENVSLLGGEGVQVWVEYDGAQARLNVTVSPLGLPKPRIPLLSSTVNLPEILLDETYVGFAAATGYMPARHYVLGWSLKVGGQARALDLSLLPSLPRTEPRGRPKFLTTGLPAIGAAVALLAVSAMVFLVRRRKKYADLIEDWEADYGAQRLPYKELFLATRGFRDTELLGAGGFGRVYKGILPTSKAVVAVKRISQESYQGLREFIAEVVSVGRLRHRNIVHLLGYCRRKGELLLVYEFMPHGSLDKLLFDQPSSMLVWGHRFRIIRGIAAAVFYLHEEWEQLIVHRDIKAGNVLLDAELNGRLGDFGLARLYGHGAHPMTTHVVGTLGYIAPELVRTSRVGRSTDVFAFGVFLLEVACGRRPIEPRAESERLTLVEWVLGCWQSGSILEAVDPNLGDDYVAGEAKLVLKLGLLCSNRVPALRPTMRQVTQFLDGDAPLPVVPPSSLSGGAVALWEGHGFDEIVLSNAGSSSERPFSRSSSVEEWVLSGGR</sequence>
<dbReference type="EC" id="2.7.11.1" evidence="4"/>
<evidence type="ECO:0000256" key="16">
    <source>
        <dbReference type="ARBA" id="ARBA00023180"/>
    </source>
</evidence>
<feature type="binding site" evidence="19">
    <location>
        <position position="377"/>
    </location>
    <ligand>
        <name>ATP</name>
        <dbReference type="ChEBI" id="CHEBI:30616"/>
    </ligand>
</feature>
<dbReference type="Pfam" id="PF00069">
    <property type="entry name" value="Pkinase"/>
    <property type="match status" value="1"/>
</dbReference>
<dbReference type="GO" id="GO:0016020">
    <property type="term" value="C:membrane"/>
    <property type="evidence" value="ECO:0007669"/>
    <property type="project" value="UniProtKB-SubCell"/>
</dbReference>
<dbReference type="PROSITE" id="PS00108">
    <property type="entry name" value="PROTEIN_KINASE_ST"/>
    <property type="match status" value="1"/>
</dbReference>
<dbReference type="AlphaFoldDB" id="A0A843X8Z2"/>
<name>A0A843X8Z2_COLES</name>
<dbReference type="PROSITE" id="PS50011">
    <property type="entry name" value="PROTEIN_KINASE_DOM"/>
    <property type="match status" value="1"/>
</dbReference>
<dbReference type="FunFam" id="3.30.200.20:FF:000039">
    <property type="entry name" value="receptor-like protein kinase FERONIA"/>
    <property type="match status" value="1"/>
</dbReference>
<keyword evidence="8 21" id="KW-0732">Signal</keyword>
<reference evidence="23" key="1">
    <citation type="submission" date="2017-07" db="EMBL/GenBank/DDBJ databases">
        <title>Taro Niue Genome Assembly and Annotation.</title>
        <authorList>
            <person name="Atibalentja N."/>
            <person name="Keating K."/>
            <person name="Fields C.J."/>
        </authorList>
    </citation>
    <scope>NUCLEOTIDE SEQUENCE</scope>
    <source>
        <strain evidence="23">Niue_2</strain>
        <tissue evidence="23">Leaf</tissue>
    </source>
</reference>
<dbReference type="SUPFAM" id="SSF49899">
    <property type="entry name" value="Concanavalin A-like lectins/glucanases"/>
    <property type="match status" value="1"/>
</dbReference>
<evidence type="ECO:0000256" key="3">
    <source>
        <dbReference type="ARBA" id="ARBA00010217"/>
    </source>
</evidence>
<evidence type="ECO:0000256" key="10">
    <source>
        <dbReference type="ARBA" id="ARBA00022741"/>
    </source>
</evidence>
<dbReference type="GO" id="GO:0030246">
    <property type="term" value="F:carbohydrate binding"/>
    <property type="evidence" value="ECO:0007669"/>
    <property type="project" value="UniProtKB-KW"/>
</dbReference>
<dbReference type="FunFam" id="1.10.510.10:FF:000108">
    <property type="entry name" value="L-type lectin-domain containing receptor kinase S.4"/>
    <property type="match status" value="1"/>
</dbReference>
<dbReference type="InterPro" id="IPR013320">
    <property type="entry name" value="ConA-like_dom_sf"/>
</dbReference>
<evidence type="ECO:0000256" key="4">
    <source>
        <dbReference type="ARBA" id="ARBA00012513"/>
    </source>
</evidence>
<evidence type="ECO:0000259" key="22">
    <source>
        <dbReference type="PROSITE" id="PS50011"/>
    </source>
</evidence>
<evidence type="ECO:0000313" key="23">
    <source>
        <dbReference type="EMBL" id="MQM15802.1"/>
    </source>
</evidence>
<evidence type="ECO:0000256" key="2">
    <source>
        <dbReference type="ARBA" id="ARBA00008536"/>
    </source>
</evidence>
<dbReference type="Gene3D" id="1.10.510.10">
    <property type="entry name" value="Transferase(Phosphotransferase) domain 1"/>
    <property type="match status" value="1"/>
</dbReference>
<dbReference type="SMART" id="SM00220">
    <property type="entry name" value="S_TKc"/>
    <property type="match status" value="1"/>
</dbReference>
<dbReference type="Proteomes" id="UP000652761">
    <property type="component" value="Unassembled WGS sequence"/>
</dbReference>
<dbReference type="CDD" id="cd14066">
    <property type="entry name" value="STKc_IRAK"/>
    <property type="match status" value="1"/>
</dbReference>
<evidence type="ECO:0000256" key="21">
    <source>
        <dbReference type="SAM" id="SignalP"/>
    </source>
</evidence>
<comment type="catalytic activity">
    <reaction evidence="17">
        <text>L-threonyl-[protein] + ATP = O-phospho-L-threonyl-[protein] + ADP + H(+)</text>
        <dbReference type="Rhea" id="RHEA:46608"/>
        <dbReference type="Rhea" id="RHEA-COMP:11060"/>
        <dbReference type="Rhea" id="RHEA-COMP:11605"/>
        <dbReference type="ChEBI" id="CHEBI:15378"/>
        <dbReference type="ChEBI" id="CHEBI:30013"/>
        <dbReference type="ChEBI" id="CHEBI:30616"/>
        <dbReference type="ChEBI" id="CHEBI:61977"/>
        <dbReference type="ChEBI" id="CHEBI:456216"/>
        <dbReference type="EC" id="2.7.11.1"/>
    </reaction>
</comment>
<keyword evidence="6" id="KW-0808">Transferase</keyword>
<keyword evidence="5" id="KW-0723">Serine/threonine-protein kinase</keyword>
<evidence type="ECO:0000256" key="7">
    <source>
        <dbReference type="ARBA" id="ARBA00022692"/>
    </source>
</evidence>
<evidence type="ECO:0000256" key="9">
    <source>
        <dbReference type="ARBA" id="ARBA00022734"/>
    </source>
</evidence>
<keyword evidence="9" id="KW-0430">Lectin</keyword>
<evidence type="ECO:0000256" key="14">
    <source>
        <dbReference type="ARBA" id="ARBA00023136"/>
    </source>
</evidence>
<evidence type="ECO:0000256" key="12">
    <source>
        <dbReference type="ARBA" id="ARBA00022840"/>
    </source>
</evidence>
<comment type="similarity">
    <text evidence="3">In the C-terminal section; belongs to the protein kinase superfamily. Ser/Thr protein kinase family.</text>
</comment>
<keyword evidence="12 19" id="KW-0067">ATP-binding</keyword>
<feature type="transmembrane region" description="Helical" evidence="20">
    <location>
        <begin position="290"/>
        <end position="314"/>
    </location>
</feature>
<dbReference type="GO" id="GO:0004674">
    <property type="term" value="F:protein serine/threonine kinase activity"/>
    <property type="evidence" value="ECO:0007669"/>
    <property type="project" value="UniProtKB-KW"/>
</dbReference>
<dbReference type="GO" id="GO:0005524">
    <property type="term" value="F:ATP binding"/>
    <property type="evidence" value="ECO:0007669"/>
    <property type="project" value="UniProtKB-UniRule"/>
</dbReference>
<evidence type="ECO:0000256" key="20">
    <source>
        <dbReference type="SAM" id="Phobius"/>
    </source>
</evidence>
<dbReference type="InterPro" id="IPR008271">
    <property type="entry name" value="Ser/Thr_kinase_AS"/>
</dbReference>
<evidence type="ECO:0000256" key="1">
    <source>
        <dbReference type="ARBA" id="ARBA00004479"/>
    </source>
</evidence>
<comment type="similarity">
    <text evidence="2">In the N-terminal section; belongs to the leguminous lectin family.</text>
</comment>
<dbReference type="SUPFAM" id="SSF56112">
    <property type="entry name" value="Protein kinase-like (PK-like)"/>
    <property type="match status" value="1"/>
</dbReference>
<dbReference type="Gene3D" id="2.60.120.200">
    <property type="match status" value="1"/>
</dbReference>
<dbReference type="EMBL" id="NMUH01006691">
    <property type="protein sequence ID" value="MQM15802.1"/>
    <property type="molecule type" value="Genomic_DNA"/>
</dbReference>
<gene>
    <name evidence="23" type="ORF">Taro_048750</name>
</gene>
<proteinExistence type="inferred from homology"/>
<evidence type="ECO:0000256" key="5">
    <source>
        <dbReference type="ARBA" id="ARBA00022527"/>
    </source>
</evidence>
<feature type="chain" id="PRO_5032688127" description="non-specific serine/threonine protein kinase" evidence="21">
    <location>
        <begin position="25"/>
        <end position="676"/>
    </location>
</feature>
<keyword evidence="16" id="KW-0325">Glycoprotein</keyword>
<dbReference type="Gene3D" id="3.30.200.20">
    <property type="entry name" value="Phosphorylase Kinase, domain 1"/>
    <property type="match status" value="1"/>
</dbReference>
<evidence type="ECO:0000256" key="11">
    <source>
        <dbReference type="ARBA" id="ARBA00022777"/>
    </source>
</evidence>
<dbReference type="InterPro" id="IPR011009">
    <property type="entry name" value="Kinase-like_dom_sf"/>
</dbReference>
<dbReference type="PROSITE" id="PS00107">
    <property type="entry name" value="PROTEIN_KINASE_ATP"/>
    <property type="match status" value="1"/>
</dbReference>
<dbReference type="InterPro" id="IPR001220">
    <property type="entry name" value="Legume_lectin_dom"/>
</dbReference>
<evidence type="ECO:0000256" key="18">
    <source>
        <dbReference type="ARBA" id="ARBA00048679"/>
    </source>
</evidence>
<evidence type="ECO:0000313" key="24">
    <source>
        <dbReference type="Proteomes" id="UP000652761"/>
    </source>
</evidence>
<evidence type="ECO:0000256" key="19">
    <source>
        <dbReference type="PROSITE-ProRule" id="PRU10141"/>
    </source>
</evidence>
<keyword evidence="7 20" id="KW-0812">Transmembrane</keyword>